<reference evidence="3" key="1">
    <citation type="journal article" date="2017" name="Front. Plant Sci.">
        <title>Climate Clever Clovers: New Paradigm to Reduce the Environmental Footprint of Ruminants by Breeding Low Methanogenic Forages Utilizing Haplotype Variation.</title>
        <authorList>
            <person name="Kaur P."/>
            <person name="Appels R."/>
            <person name="Bayer P.E."/>
            <person name="Keeble-Gagnere G."/>
            <person name="Wang J."/>
            <person name="Hirakawa H."/>
            <person name="Shirasawa K."/>
            <person name="Vercoe P."/>
            <person name="Stefanova K."/>
            <person name="Durmic Z."/>
            <person name="Nichols P."/>
            <person name="Revell C."/>
            <person name="Isobe S.N."/>
            <person name="Edwards D."/>
            <person name="Erskine W."/>
        </authorList>
    </citation>
    <scope>NUCLEOTIDE SEQUENCE [LARGE SCALE GENOMIC DNA]</scope>
    <source>
        <strain evidence="3">cv. Daliak</strain>
    </source>
</reference>
<evidence type="ECO:0000313" key="2">
    <source>
        <dbReference type="EMBL" id="GAU17811.1"/>
    </source>
</evidence>
<dbReference type="Proteomes" id="UP000242715">
    <property type="component" value="Unassembled WGS sequence"/>
</dbReference>
<name>A0A2Z6LZH8_TRISU</name>
<keyword evidence="1" id="KW-0812">Transmembrane</keyword>
<gene>
    <name evidence="2" type="ORF">TSUD_172000</name>
</gene>
<proteinExistence type="predicted"/>
<feature type="transmembrane region" description="Helical" evidence="1">
    <location>
        <begin position="6"/>
        <end position="27"/>
    </location>
</feature>
<keyword evidence="1" id="KW-0472">Membrane</keyword>
<keyword evidence="1" id="KW-1133">Transmembrane helix</keyword>
<dbReference type="AlphaFoldDB" id="A0A2Z6LZH8"/>
<sequence>MMLQIWFRAATVTSLSAVIVGVFDLVLRRCSSVSFVSSSGLRFPASLVMVSWM</sequence>
<protein>
    <submittedName>
        <fullName evidence="2">Uncharacterized protein</fullName>
    </submittedName>
</protein>
<evidence type="ECO:0000256" key="1">
    <source>
        <dbReference type="SAM" id="Phobius"/>
    </source>
</evidence>
<organism evidence="2 3">
    <name type="scientific">Trifolium subterraneum</name>
    <name type="common">Subterranean clover</name>
    <dbReference type="NCBI Taxonomy" id="3900"/>
    <lineage>
        <taxon>Eukaryota</taxon>
        <taxon>Viridiplantae</taxon>
        <taxon>Streptophyta</taxon>
        <taxon>Embryophyta</taxon>
        <taxon>Tracheophyta</taxon>
        <taxon>Spermatophyta</taxon>
        <taxon>Magnoliopsida</taxon>
        <taxon>eudicotyledons</taxon>
        <taxon>Gunneridae</taxon>
        <taxon>Pentapetalae</taxon>
        <taxon>rosids</taxon>
        <taxon>fabids</taxon>
        <taxon>Fabales</taxon>
        <taxon>Fabaceae</taxon>
        <taxon>Papilionoideae</taxon>
        <taxon>50 kb inversion clade</taxon>
        <taxon>NPAAA clade</taxon>
        <taxon>Hologalegina</taxon>
        <taxon>IRL clade</taxon>
        <taxon>Trifolieae</taxon>
        <taxon>Trifolium</taxon>
    </lineage>
</organism>
<accession>A0A2Z6LZH8</accession>
<keyword evidence="3" id="KW-1185">Reference proteome</keyword>
<dbReference type="EMBL" id="DF973176">
    <property type="protein sequence ID" value="GAU17811.1"/>
    <property type="molecule type" value="Genomic_DNA"/>
</dbReference>
<evidence type="ECO:0000313" key="3">
    <source>
        <dbReference type="Proteomes" id="UP000242715"/>
    </source>
</evidence>